<comment type="caution">
    <text evidence="1">The sequence shown here is derived from an EMBL/GenBank/DDBJ whole genome shotgun (WGS) entry which is preliminary data.</text>
</comment>
<dbReference type="EMBL" id="JAYMGO010000002">
    <property type="protein sequence ID" value="KAL1280903.1"/>
    <property type="molecule type" value="Genomic_DNA"/>
</dbReference>
<proteinExistence type="predicted"/>
<accession>A0ABR3NV58</accession>
<name>A0ABR3NV58_9TELE</name>
<dbReference type="Proteomes" id="UP001558613">
    <property type="component" value="Unassembled WGS sequence"/>
</dbReference>
<gene>
    <name evidence="1" type="ORF">QQF64_015503</name>
</gene>
<sequence>MKTSSPLPLRKGAEAAQLMITKYLRRGPRPARSRRGVTKLSGVLPYGPAEKWLTCAYHRGLTGEGGACWDTCGCRTQTEESDE</sequence>
<evidence type="ECO:0000313" key="1">
    <source>
        <dbReference type="EMBL" id="KAL1280903.1"/>
    </source>
</evidence>
<evidence type="ECO:0000313" key="2">
    <source>
        <dbReference type="Proteomes" id="UP001558613"/>
    </source>
</evidence>
<protein>
    <submittedName>
        <fullName evidence="1">Uncharacterized protein</fullName>
    </submittedName>
</protein>
<organism evidence="1 2">
    <name type="scientific">Cirrhinus molitorella</name>
    <name type="common">mud carp</name>
    <dbReference type="NCBI Taxonomy" id="172907"/>
    <lineage>
        <taxon>Eukaryota</taxon>
        <taxon>Metazoa</taxon>
        <taxon>Chordata</taxon>
        <taxon>Craniata</taxon>
        <taxon>Vertebrata</taxon>
        <taxon>Euteleostomi</taxon>
        <taxon>Actinopterygii</taxon>
        <taxon>Neopterygii</taxon>
        <taxon>Teleostei</taxon>
        <taxon>Ostariophysi</taxon>
        <taxon>Cypriniformes</taxon>
        <taxon>Cyprinidae</taxon>
        <taxon>Labeoninae</taxon>
        <taxon>Labeonini</taxon>
        <taxon>Cirrhinus</taxon>
    </lineage>
</organism>
<reference evidence="1 2" key="1">
    <citation type="submission" date="2023-09" db="EMBL/GenBank/DDBJ databases">
        <authorList>
            <person name="Wang M."/>
        </authorList>
    </citation>
    <scope>NUCLEOTIDE SEQUENCE [LARGE SCALE GENOMIC DNA]</scope>
    <source>
        <strain evidence="1">GT-2023</strain>
        <tissue evidence="1">Liver</tissue>
    </source>
</reference>
<keyword evidence="2" id="KW-1185">Reference proteome</keyword>